<proteinExistence type="predicted"/>
<dbReference type="Proteomes" id="UP000426444">
    <property type="component" value="Chromosome"/>
</dbReference>
<dbReference type="Pfam" id="PF05135">
    <property type="entry name" value="Phage_connect_1"/>
    <property type="match status" value="1"/>
</dbReference>
<dbReference type="AlphaFoldDB" id="A0A6I6D9K4"/>
<dbReference type="EMBL" id="CP046457">
    <property type="protein sequence ID" value="QGT99505.1"/>
    <property type="molecule type" value="Genomic_DNA"/>
</dbReference>
<dbReference type="InterPro" id="IPR006450">
    <property type="entry name" value="Phage_HK97_gp6-like"/>
</dbReference>
<dbReference type="NCBIfam" id="TIGR01560">
    <property type="entry name" value="put_DNA_pack"/>
    <property type="match status" value="1"/>
</dbReference>
<sequence>MEGDEEDALITSLIESSIELCEGILRYPVSEFEEVPQLIKSAVLFSIASMYEKREGEGLKETLDTIKRLLNPFRKESW</sequence>
<dbReference type="InterPro" id="IPR021146">
    <property type="entry name" value="Phage_gp6-like_head-tail"/>
</dbReference>
<dbReference type="KEGG" id="salq:SYNTR_0912"/>
<evidence type="ECO:0000313" key="1">
    <source>
        <dbReference type="EMBL" id="QGT99505.1"/>
    </source>
</evidence>
<dbReference type="Gene3D" id="1.10.3230.30">
    <property type="entry name" value="Phage gp6-like head-tail connector protein"/>
    <property type="match status" value="1"/>
</dbReference>
<keyword evidence="2" id="KW-1185">Reference proteome</keyword>
<evidence type="ECO:0008006" key="3">
    <source>
        <dbReference type="Google" id="ProtNLM"/>
    </source>
</evidence>
<gene>
    <name evidence="1" type="ORF">SYNTR_0912</name>
</gene>
<dbReference type="RefSeq" id="WP_243140235.1">
    <property type="nucleotide sequence ID" value="NZ_CP046457.1"/>
</dbReference>
<organism evidence="1 2">
    <name type="scientific">Candidatus Syntrophocurvum alkaliphilum</name>
    <dbReference type="NCBI Taxonomy" id="2293317"/>
    <lineage>
        <taxon>Bacteria</taxon>
        <taxon>Bacillati</taxon>
        <taxon>Bacillota</taxon>
        <taxon>Clostridia</taxon>
        <taxon>Eubacteriales</taxon>
        <taxon>Syntrophomonadaceae</taxon>
        <taxon>Candidatus Syntrophocurvum</taxon>
    </lineage>
</organism>
<name>A0A6I6D9K4_9FIRM</name>
<protein>
    <recommendedName>
        <fullName evidence="3">Phage protein</fullName>
    </recommendedName>
</protein>
<reference evidence="2" key="1">
    <citation type="journal article" date="2019" name="Microbiology">
        <title>Complete Genome Sequence of an Uncultured Bacterium of the Candidate Phylum Bipolaricaulota.</title>
        <authorList>
            <person name="Kadnikov V.V."/>
            <person name="Mardanov A.V."/>
            <person name="Beletsky A.V."/>
            <person name="Frank Y.A."/>
            <person name="Karnachuk O.V."/>
            <person name="Ravin N.V."/>
        </authorList>
    </citation>
    <scope>NUCLEOTIDE SEQUENCE [LARGE SCALE GENOMIC DNA]</scope>
</reference>
<dbReference type="CDD" id="cd08054">
    <property type="entry name" value="gp6"/>
    <property type="match status" value="1"/>
</dbReference>
<accession>A0A6I6D9K4</accession>
<evidence type="ECO:0000313" key="2">
    <source>
        <dbReference type="Proteomes" id="UP000426444"/>
    </source>
</evidence>